<protein>
    <submittedName>
        <fullName evidence="1">Uncharacterized protein</fullName>
    </submittedName>
</protein>
<comment type="caution">
    <text evidence="1">The sequence shown here is derived from an EMBL/GenBank/DDBJ whole genome shotgun (WGS) entry which is preliminary data.</text>
</comment>
<accession>A0A9P6UD18</accession>
<dbReference type="OrthoDB" id="2354556at2759"/>
<dbReference type="Gene3D" id="3.80.10.10">
    <property type="entry name" value="Ribonuclease Inhibitor"/>
    <property type="match status" value="1"/>
</dbReference>
<keyword evidence="2" id="KW-1185">Reference proteome</keyword>
<name>A0A9P6UD18_9FUNG</name>
<gene>
    <name evidence="1" type="ORF">DFQ27_008340</name>
</gene>
<dbReference type="Proteomes" id="UP000807716">
    <property type="component" value="Unassembled WGS sequence"/>
</dbReference>
<dbReference type="InterPro" id="IPR032675">
    <property type="entry name" value="LRR_dom_sf"/>
</dbReference>
<reference evidence="1" key="1">
    <citation type="journal article" date="2020" name="Fungal Divers.">
        <title>Resolving the Mortierellaceae phylogeny through synthesis of multi-gene phylogenetics and phylogenomics.</title>
        <authorList>
            <person name="Vandepol N."/>
            <person name="Liber J."/>
            <person name="Desiro A."/>
            <person name="Na H."/>
            <person name="Kennedy M."/>
            <person name="Barry K."/>
            <person name="Grigoriev I.V."/>
            <person name="Miller A.N."/>
            <person name="O'Donnell K."/>
            <person name="Stajich J.E."/>
            <person name="Bonito G."/>
        </authorList>
    </citation>
    <scope>NUCLEOTIDE SEQUENCE</scope>
    <source>
        <strain evidence="1">BC1065</strain>
    </source>
</reference>
<proteinExistence type="predicted"/>
<dbReference type="AlphaFoldDB" id="A0A9P6UD18"/>
<evidence type="ECO:0000313" key="2">
    <source>
        <dbReference type="Proteomes" id="UP000807716"/>
    </source>
</evidence>
<sequence>MAKVNVVVSVPSIAIRITDLVGRRGLKNLVLVSRLFNAIFMPRLWEVVDLKQLGLIPCSPERLKRVRLSLRDALERHGHLIRDLVLGDPSFLFVCSDNIANLRNLVVADLLPRHWPPLLLLVKNQVALEGLLLPVENMHAKITDGFFSHLNPKTLRTLEIIYGGPDFYGPMVTKIFAHLGASSALEEICVTPDFSHRHYSKESPPLPRDGTFVVPKKLKRVRLPEGPWVRNTSYLRALITSIMQQCPSLELMEFPYLEKVQAQAVATAIQRHQSWQSKSAKSMSHLVFGMLTDVVDCPSTPKLIRACATNSIKAIKFQTECGGRDTIDAILKHKSSIEFLDMQSSRTASQWMHDILATCSKLHVFKAGGISLHHRNVFLGVDALRSPWLSQRLTKLQLPLTGFCDTQRRKDCRHHQRSCRIKERQLLAKIGQLHQLDFLDASYTQIPIDEADLTHPAALVRTHNSLEWSLDAGLDELAHLKKLEVFELRGVDHAIGQREKAWIRAHWPKLTFSNVLSRPVTMLTTPLH</sequence>
<organism evidence="1 2">
    <name type="scientific">Actinomortierella ambigua</name>
    <dbReference type="NCBI Taxonomy" id="1343610"/>
    <lineage>
        <taxon>Eukaryota</taxon>
        <taxon>Fungi</taxon>
        <taxon>Fungi incertae sedis</taxon>
        <taxon>Mucoromycota</taxon>
        <taxon>Mortierellomycotina</taxon>
        <taxon>Mortierellomycetes</taxon>
        <taxon>Mortierellales</taxon>
        <taxon>Mortierellaceae</taxon>
        <taxon>Actinomortierella</taxon>
    </lineage>
</organism>
<dbReference type="EMBL" id="JAAAJB010000007">
    <property type="protein sequence ID" value="KAG0270326.1"/>
    <property type="molecule type" value="Genomic_DNA"/>
</dbReference>
<evidence type="ECO:0000313" key="1">
    <source>
        <dbReference type="EMBL" id="KAG0270326.1"/>
    </source>
</evidence>